<dbReference type="PROSITE" id="PS51125">
    <property type="entry name" value="NHL"/>
    <property type="match status" value="1"/>
</dbReference>
<evidence type="ECO:0008006" key="6">
    <source>
        <dbReference type="Google" id="ProtNLM"/>
    </source>
</evidence>
<feature type="transmembrane region" description="Helical" evidence="3">
    <location>
        <begin position="7"/>
        <end position="25"/>
    </location>
</feature>
<dbReference type="GO" id="GO:0008270">
    <property type="term" value="F:zinc ion binding"/>
    <property type="evidence" value="ECO:0007669"/>
    <property type="project" value="UniProtKB-KW"/>
</dbReference>
<evidence type="ECO:0000256" key="2">
    <source>
        <dbReference type="PROSITE-ProRule" id="PRU00504"/>
    </source>
</evidence>
<keyword evidence="5" id="KW-1185">Reference proteome</keyword>
<dbReference type="InterPro" id="IPR050952">
    <property type="entry name" value="TRIM-NHL_E3_ligases"/>
</dbReference>
<accession>A0A2K2F763</accession>
<dbReference type="KEGG" id="cthd:CDO33_14365"/>
<dbReference type="AlphaFoldDB" id="A0A2K2F763"/>
<dbReference type="RefSeq" id="WP_103083239.1">
    <property type="nucleotide sequence ID" value="NZ_CP021850.1"/>
</dbReference>
<dbReference type="SUPFAM" id="SSF101898">
    <property type="entry name" value="NHL repeat"/>
    <property type="match status" value="1"/>
</dbReference>
<dbReference type="Pfam" id="PF17170">
    <property type="entry name" value="DUF5128"/>
    <property type="match status" value="1"/>
</dbReference>
<keyword evidence="3" id="KW-1133">Transmembrane helix</keyword>
<keyword evidence="1" id="KW-0677">Repeat</keyword>
<dbReference type="Proteomes" id="UP000236151">
    <property type="component" value="Unassembled WGS sequence"/>
</dbReference>
<dbReference type="Gene3D" id="2.120.10.30">
    <property type="entry name" value="TolB, C-terminal domain"/>
    <property type="match status" value="1"/>
</dbReference>
<reference evidence="4 5" key="1">
    <citation type="submission" date="2017-06" db="EMBL/GenBank/DDBJ databases">
        <title>Investigating the central metabolism of Clostridium thermosuccinogenes.</title>
        <authorList>
            <person name="Koendjbiharie J.G."/>
            <person name="van Kranenburg R."/>
        </authorList>
    </citation>
    <scope>NUCLEOTIDE SEQUENCE [LARGE SCALE GENOMIC DNA]</scope>
    <source>
        <strain evidence="4 5">DSM 5806</strain>
    </source>
</reference>
<sequence>MKKAKLSFFLSFMVIIILVIAFFLYNNFIGAESIFKGNSVSQNDIDRAPDLKLNIIADEYRLSAKIGEGLGLKQPQGIALIDEDLLIADTSNNRLVLIDVNGKMKKEIGKMGNGAGEFVNPTGITVDNEGYVYVLDSGNSRIQVFDKSFKFIKQIAINVFDGKSVNLMDLVVDSSKNIYFSVETYDRKLGSIYIISSDDNKVKKIGEGLLGHLAIENDIVYFVSGGEYYNSGKYEGVRSGKNELLHIIDKEIKKVYELPYKYVPKGIVIDNDNMYLVSGAFITVDRFDLQANYIGTVYKGDFKEQQGITYIVKDSKNDLYVLDTFKNVIYKLSKND</sequence>
<gene>
    <name evidence="4" type="ORF">CDQ84_18690</name>
</gene>
<comment type="caution">
    <text evidence="4">The sequence shown here is derived from an EMBL/GenBank/DDBJ whole genome shotgun (WGS) entry which is preliminary data.</text>
</comment>
<proteinExistence type="predicted"/>
<dbReference type="CDD" id="cd05819">
    <property type="entry name" value="NHL"/>
    <property type="match status" value="1"/>
</dbReference>
<dbReference type="PANTHER" id="PTHR24104">
    <property type="entry name" value="E3 UBIQUITIN-PROTEIN LIGASE NHLRC1-RELATED"/>
    <property type="match status" value="1"/>
</dbReference>
<evidence type="ECO:0000313" key="4">
    <source>
        <dbReference type="EMBL" id="PNT94600.1"/>
    </source>
</evidence>
<evidence type="ECO:0000256" key="1">
    <source>
        <dbReference type="ARBA" id="ARBA00022737"/>
    </source>
</evidence>
<dbReference type="InterPro" id="IPR001258">
    <property type="entry name" value="NHL_repeat"/>
</dbReference>
<feature type="repeat" description="NHL" evidence="2">
    <location>
        <begin position="105"/>
        <end position="148"/>
    </location>
</feature>
<keyword evidence="3" id="KW-0812">Transmembrane</keyword>
<protein>
    <recommendedName>
        <fullName evidence="6">6-bladed beta-propeller</fullName>
    </recommendedName>
</protein>
<evidence type="ECO:0000313" key="5">
    <source>
        <dbReference type="Proteomes" id="UP000236151"/>
    </source>
</evidence>
<organism evidence="4 5">
    <name type="scientific">Clostridium thermosuccinogenes</name>
    <dbReference type="NCBI Taxonomy" id="84032"/>
    <lineage>
        <taxon>Bacteria</taxon>
        <taxon>Bacillati</taxon>
        <taxon>Bacillota</taxon>
        <taxon>Clostridia</taxon>
        <taxon>Eubacteriales</taxon>
        <taxon>Clostridiaceae</taxon>
        <taxon>Clostridium</taxon>
    </lineage>
</organism>
<dbReference type="OrthoDB" id="9799230at2"/>
<keyword evidence="3" id="KW-0472">Membrane</keyword>
<evidence type="ECO:0000256" key="3">
    <source>
        <dbReference type="SAM" id="Phobius"/>
    </source>
</evidence>
<dbReference type="PANTHER" id="PTHR24104:SF25">
    <property type="entry name" value="PROTEIN LIN-41"/>
    <property type="match status" value="1"/>
</dbReference>
<dbReference type="EMBL" id="NIOJ01000100">
    <property type="protein sequence ID" value="PNT94600.1"/>
    <property type="molecule type" value="Genomic_DNA"/>
</dbReference>
<name>A0A2K2F763_9CLOT</name>
<dbReference type="InterPro" id="IPR011042">
    <property type="entry name" value="6-blade_b-propeller_TolB-like"/>
</dbReference>